<dbReference type="KEGG" id="blau:DQQ01_04790"/>
<dbReference type="PIRSF" id="PIRSF007023">
    <property type="entry name" value="UDP-Galf_transf"/>
    <property type="match status" value="1"/>
</dbReference>
<feature type="domain" description="Glucosyltransferase 3-like N-terminal" evidence="2">
    <location>
        <begin position="12"/>
        <end position="157"/>
    </location>
</feature>
<evidence type="ECO:0000313" key="5">
    <source>
        <dbReference type="Proteomes" id="UP000250003"/>
    </source>
</evidence>
<name>A0A2Z4U966_9FIRM</name>
<reference evidence="5" key="1">
    <citation type="submission" date="2018-06" db="EMBL/GenBank/DDBJ databases">
        <title>Description of Blautia argi sp. nov., a new anaerobic isolated from dog feces.</title>
        <authorList>
            <person name="Chang Y.-H."/>
            <person name="Paek J."/>
            <person name="Shin Y."/>
        </authorList>
    </citation>
    <scope>NUCLEOTIDE SEQUENCE [LARGE SCALE GENOMIC DNA]</scope>
    <source>
        <strain evidence="5">KCTC 15426</strain>
    </source>
</reference>
<accession>A0A2Z4U966</accession>
<protein>
    <submittedName>
        <fullName evidence="4">Glycosyltransferase</fullName>
    </submittedName>
</protein>
<keyword evidence="5" id="KW-1185">Reference proteome</keyword>
<dbReference type="Gene3D" id="3.40.50.2000">
    <property type="entry name" value="Glycogen Phosphorylase B"/>
    <property type="match status" value="2"/>
</dbReference>
<feature type="domain" description="Glucosyltransferase 3-like C-terminal" evidence="3">
    <location>
        <begin position="178"/>
        <end position="343"/>
    </location>
</feature>
<evidence type="ECO:0000259" key="2">
    <source>
        <dbReference type="Pfam" id="PF26334"/>
    </source>
</evidence>
<dbReference type="Pfam" id="PF26337">
    <property type="entry name" value="Gtf3_C"/>
    <property type="match status" value="1"/>
</dbReference>
<gene>
    <name evidence="4" type="ORF">DQQ01_04790</name>
</gene>
<dbReference type="AlphaFoldDB" id="A0A2Z4U966"/>
<evidence type="ECO:0000259" key="3">
    <source>
        <dbReference type="Pfam" id="PF26337"/>
    </source>
</evidence>
<dbReference type="Pfam" id="PF26334">
    <property type="entry name" value="Gtf3_N"/>
    <property type="match status" value="1"/>
</dbReference>
<dbReference type="InterPro" id="IPR058592">
    <property type="entry name" value="Gtf3_C"/>
</dbReference>
<dbReference type="InterPro" id="IPR058591">
    <property type="entry name" value="Gtf3_N"/>
</dbReference>
<dbReference type="OrthoDB" id="9790931at2"/>
<keyword evidence="1 4" id="KW-0808">Transferase</keyword>
<evidence type="ECO:0000313" key="4">
    <source>
        <dbReference type="EMBL" id="AWY97577.1"/>
    </source>
</evidence>
<proteinExistence type="predicted"/>
<sequence length="350" mass="40256">MARFLLHLDIGEDFHAGSKAMKDCETVLTKKNYRLLRIHRCEKAKGILGKIQNELQFFKFFSLKKEDTLVVQHPLYIGTRYMKWMHNAKKWKGYKVIFIIHDLESLRKMFKEFGELFQKLDHLMYETGDVFIVHNSKMAEYLIEQNGVDRKKIVCLEVFDYLTDAKPEPEKEKEAADIVIAGNLDEKKSGYIYGLAQVCPNLKINLYGIHYKSEKTVENLQHQGAYPPDILPGKMSGKFGLVWDGQKTETCAGSTGEYVKYNNPHKVSLYIASEKPILIWKEAALAGFVEENKIGISIENLADLEAVLGRITEEQYADMKENIRKMAEAVRTGDFMRRAIEKAEQIQSQG</sequence>
<dbReference type="GO" id="GO:0016740">
    <property type="term" value="F:transferase activity"/>
    <property type="evidence" value="ECO:0007669"/>
    <property type="project" value="UniProtKB-KW"/>
</dbReference>
<dbReference type="EMBL" id="CP030280">
    <property type="protein sequence ID" value="AWY97577.1"/>
    <property type="molecule type" value="Genomic_DNA"/>
</dbReference>
<dbReference type="Proteomes" id="UP000250003">
    <property type="component" value="Chromosome"/>
</dbReference>
<organism evidence="4 5">
    <name type="scientific">Blautia argi</name>
    <dbReference type="NCBI Taxonomy" id="1912897"/>
    <lineage>
        <taxon>Bacteria</taxon>
        <taxon>Bacillati</taxon>
        <taxon>Bacillota</taxon>
        <taxon>Clostridia</taxon>
        <taxon>Lachnospirales</taxon>
        <taxon>Lachnospiraceae</taxon>
        <taxon>Blautia</taxon>
    </lineage>
</organism>
<evidence type="ECO:0000256" key="1">
    <source>
        <dbReference type="ARBA" id="ARBA00022679"/>
    </source>
</evidence>
<dbReference type="SUPFAM" id="SSF53756">
    <property type="entry name" value="UDP-Glycosyltransferase/glycogen phosphorylase"/>
    <property type="match status" value="1"/>
</dbReference>